<keyword evidence="1" id="KW-0812">Transmembrane</keyword>
<protein>
    <submittedName>
        <fullName evidence="2">DoxX family protein</fullName>
    </submittedName>
</protein>
<keyword evidence="3" id="KW-1185">Reference proteome</keyword>
<evidence type="ECO:0000313" key="2">
    <source>
        <dbReference type="EMBL" id="MBK1832549.1"/>
    </source>
</evidence>
<feature type="transmembrane region" description="Helical" evidence="1">
    <location>
        <begin position="7"/>
        <end position="26"/>
    </location>
</feature>
<accession>A0A934VJF6</accession>
<dbReference type="EMBL" id="JAENIO010000001">
    <property type="protein sequence ID" value="MBK1832549.1"/>
    <property type="molecule type" value="Genomic_DNA"/>
</dbReference>
<reference evidence="2" key="1">
    <citation type="submission" date="2021-01" db="EMBL/GenBank/DDBJ databases">
        <title>Modified the classification status of verrucomicrobia.</title>
        <authorList>
            <person name="Feng X."/>
        </authorList>
    </citation>
    <scope>NUCLEOTIDE SEQUENCE</scope>
    <source>
        <strain evidence="2">KCTC 12986</strain>
    </source>
</reference>
<gene>
    <name evidence="2" type="ORF">JIN78_00635</name>
</gene>
<dbReference type="AlphaFoldDB" id="A0A934VJF6"/>
<keyword evidence="1" id="KW-1133">Transmembrane helix</keyword>
<name>A0A934VJF6_9BACT</name>
<dbReference type="RefSeq" id="WP_200389982.1">
    <property type="nucleotide sequence ID" value="NZ_JAENIO010000001.1"/>
</dbReference>
<comment type="caution">
    <text evidence="2">The sequence shown here is derived from an EMBL/GenBank/DDBJ whole genome shotgun (WGS) entry which is preliminary data.</text>
</comment>
<evidence type="ECO:0000256" key="1">
    <source>
        <dbReference type="SAM" id="Phobius"/>
    </source>
</evidence>
<keyword evidence="1" id="KW-0472">Membrane</keyword>
<feature type="transmembrane region" description="Helical" evidence="1">
    <location>
        <begin position="46"/>
        <end position="64"/>
    </location>
</feature>
<dbReference type="Proteomes" id="UP000604083">
    <property type="component" value="Unassembled WGS sequence"/>
</dbReference>
<organism evidence="2 3">
    <name type="scientific">Roseibacillus ishigakijimensis</name>
    <dbReference type="NCBI Taxonomy" id="454146"/>
    <lineage>
        <taxon>Bacteria</taxon>
        <taxon>Pseudomonadati</taxon>
        <taxon>Verrucomicrobiota</taxon>
        <taxon>Verrucomicrobiia</taxon>
        <taxon>Verrucomicrobiales</taxon>
        <taxon>Verrucomicrobiaceae</taxon>
        <taxon>Roseibacillus</taxon>
    </lineage>
</organism>
<proteinExistence type="predicted"/>
<feature type="transmembrane region" description="Helical" evidence="1">
    <location>
        <begin position="71"/>
        <end position="92"/>
    </location>
</feature>
<feature type="transmembrane region" description="Helical" evidence="1">
    <location>
        <begin position="98"/>
        <end position="116"/>
    </location>
</feature>
<evidence type="ECO:0000313" key="3">
    <source>
        <dbReference type="Proteomes" id="UP000604083"/>
    </source>
</evidence>
<sequence>MTKKTNTVSLVLQIIVAGILVYPAYMKLSSHPDEVDLFTSLKMEPLGRYLVGFAEMAAVILVLIPGTVVAGALLAACIMTAAILGHVFSFGFAGALGMFAMLAFVCLGASLGILYLRRENIPGLR</sequence>